<protein>
    <submittedName>
        <fullName evidence="5">Allophanate hydrolase</fullName>
    </submittedName>
</protein>
<dbReference type="InterPro" id="IPR010016">
    <property type="entry name" value="PxpB"/>
</dbReference>
<dbReference type="EMBL" id="PZJJ01000007">
    <property type="protein sequence ID" value="PTL39375.1"/>
    <property type="molecule type" value="Genomic_DNA"/>
</dbReference>
<reference evidence="5 6" key="1">
    <citation type="submission" date="2018-03" db="EMBL/GenBank/DDBJ databases">
        <title>Alkalicoccus saliphilus sp. nov., isolated from a mineral pool.</title>
        <authorList>
            <person name="Zhao B."/>
        </authorList>
    </citation>
    <scope>NUCLEOTIDE SEQUENCE [LARGE SCALE GENOMIC DNA]</scope>
    <source>
        <strain evidence="5 6">6AG</strain>
    </source>
</reference>
<dbReference type="NCBIfam" id="TIGR00370">
    <property type="entry name" value="5-oxoprolinase subunit PxpB"/>
    <property type="match status" value="1"/>
</dbReference>
<keyword evidence="3" id="KW-0067">ATP-binding</keyword>
<evidence type="ECO:0000256" key="2">
    <source>
        <dbReference type="ARBA" id="ARBA00022801"/>
    </source>
</evidence>
<sequence>MDDLIKPLGDAGVRVSFGTEISEEVHRQVRAFTSVLEREPADGIIEWVPSYTAVTVFYEPWNLSYKEAAEHIEKLLQLAEEETIPEGRTWHLPVCYSSEFAPDLEGISESTGISPDEIVNRHVESLYTVYMLGFTPGFPYLGGMDPGIAVPRLTSPRSSVPAGSVGIAGEQTGVYSLTTPGGWRIIGKTPVKLYDPEREEPVFLRAGDKIRFRAVTKKEYEQIEEEINKGAYEVTVEGGRSS</sequence>
<keyword evidence="2 5" id="KW-0378">Hydrolase</keyword>
<organism evidence="5 6">
    <name type="scientific">Alkalicoccus saliphilus</name>
    <dbReference type="NCBI Taxonomy" id="200989"/>
    <lineage>
        <taxon>Bacteria</taxon>
        <taxon>Bacillati</taxon>
        <taxon>Bacillota</taxon>
        <taxon>Bacilli</taxon>
        <taxon>Bacillales</taxon>
        <taxon>Bacillaceae</taxon>
        <taxon>Alkalicoccus</taxon>
    </lineage>
</organism>
<dbReference type="Gene3D" id="2.40.100.10">
    <property type="entry name" value="Cyclophilin-like"/>
    <property type="match status" value="1"/>
</dbReference>
<dbReference type="SUPFAM" id="SSF50891">
    <property type="entry name" value="Cyclophilin-like"/>
    <property type="match status" value="1"/>
</dbReference>
<comment type="caution">
    <text evidence="5">The sequence shown here is derived from an EMBL/GenBank/DDBJ whole genome shotgun (WGS) entry which is preliminary data.</text>
</comment>
<dbReference type="GO" id="GO:0016787">
    <property type="term" value="F:hydrolase activity"/>
    <property type="evidence" value="ECO:0007669"/>
    <property type="project" value="UniProtKB-KW"/>
</dbReference>
<evidence type="ECO:0000259" key="4">
    <source>
        <dbReference type="SMART" id="SM00796"/>
    </source>
</evidence>
<evidence type="ECO:0000256" key="1">
    <source>
        <dbReference type="ARBA" id="ARBA00022741"/>
    </source>
</evidence>
<proteinExistence type="predicted"/>
<dbReference type="InterPro" id="IPR029000">
    <property type="entry name" value="Cyclophilin-like_dom_sf"/>
</dbReference>
<dbReference type="PANTHER" id="PTHR34698">
    <property type="entry name" value="5-OXOPROLINASE SUBUNIT B"/>
    <property type="match status" value="1"/>
</dbReference>
<dbReference type="SMART" id="SM00796">
    <property type="entry name" value="AHS1"/>
    <property type="match status" value="1"/>
</dbReference>
<dbReference type="Proteomes" id="UP000240509">
    <property type="component" value="Unassembled WGS sequence"/>
</dbReference>
<name>A0A2T4U7M8_9BACI</name>
<keyword evidence="1" id="KW-0547">Nucleotide-binding</keyword>
<keyword evidence="6" id="KW-1185">Reference proteome</keyword>
<dbReference type="Pfam" id="PF02682">
    <property type="entry name" value="CT_C_D"/>
    <property type="match status" value="1"/>
</dbReference>
<gene>
    <name evidence="5" type="ORF">C6Y45_05980</name>
</gene>
<dbReference type="InterPro" id="IPR003833">
    <property type="entry name" value="CT_C_D"/>
</dbReference>
<evidence type="ECO:0000313" key="6">
    <source>
        <dbReference type="Proteomes" id="UP000240509"/>
    </source>
</evidence>
<accession>A0A2T4U7M8</accession>
<feature type="domain" description="Carboxyltransferase" evidence="4">
    <location>
        <begin position="3"/>
        <end position="204"/>
    </location>
</feature>
<dbReference type="Gene3D" id="3.30.1360.40">
    <property type="match status" value="1"/>
</dbReference>
<dbReference type="SUPFAM" id="SSF160467">
    <property type="entry name" value="PH0987 N-terminal domain-like"/>
    <property type="match status" value="1"/>
</dbReference>
<dbReference type="PANTHER" id="PTHR34698:SF2">
    <property type="entry name" value="5-OXOPROLINASE SUBUNIT B"/>
    <property type="match status" value="1"/>
</dbReference>
<dbReference type="OrthoDB" id="9778567at2"/>
<evidence type="ECO:0000256" key="3">
    <source>
        <dbReference type="ARBA" id="ARBA00022840"/>
    </source>
</evidence>
<dbReference type="GO" id="GO:0005524">
    <property type="term" value="F:ATP binding"/>
    <property type="evidence" value="ECO:0007669"/>
    <property type="project" value="UniProtKB-KW"/>
</dbReference>
<evidence type="ECO:0000313" key="5">
    <source>
        <dbReference type="EMBL" id="PTL39375.1"/>
    </source>
</evidence>
<dbReference type="AlphaFoldDB" id="A0A2T4U7M8"/>